<evidence type="ECO:0000256" key="8">
    <source>
        <dbReference type="PROSITE-ProRule" id="PRU00282"/>
    </source>
</evidence>
<comment type="subcellular location">
    <subcellularLocation>
        <location evidence="1">Membrane</location>
        <topology evidence="1">Multi-pass membrane protein</topology>
    </subcellularLocation>
</comment>
<accession>A0AAU9KN61</accession>
<evidence type="ECO:0000256" key="2">
    <source>
        <dbReference type="ARBA" id="ARBA00006375"/>
    </source>
</evidence>
<dbReference type="GO" id="GO:0006862">
    <property type="term" value="P:nucleotide transport"/>
    <property type="evidence" value="ECO:0007669"/>
    <property type="project" value="InterPro"/>
</dbReference>
<feature type="repeat" description="Solcar" evidence="8">
    <location>
        <begin position="5"/>
        <end position="92"/>
    </location>
</feature>
<reference evidence="11" key="1">
    <citation type="submission" date="2021-09" db="EMBL/GenBank/DDBJ databases">
        <authorList>
            <consortium name="AG Swart"/>
            <person name="Singh M."/>
            <person name="Singh A."/>
            <person name="Seah K."/>
            <person name="Emmerich C."/>
        </authorList>
    </citation>
    <scope>NUCLEOTIDE SEQUENCE</scope>
    <source>
        <strain evidence="11">ATCC30299</strain>
    </source>
</reference>
<evidence type="ECO:0000256" key="4">
    <source>
        <dbReference type="ARBA" id="ARBA00022692"/>
    </source>
</evidence>
<dbReference type="PROSITE" id="PS50920">
    <property type="entry name" value="SOLCAR"/>
    <property type="match status" value="3"/>
</dbReference>
<evidence type="ECO:0000256" key="9">
    <source>
        <dbReference type="RuleBase" id="RU000488"/>
    </source>
</evidence>
<keyword evidence="4 8" id="KW-0812">Transmembrane</keyword>
<keyword evidence="5" id="KW-0677">Repeat</keyword>
<feature type="transmembrane region" description="Helical" evidence="10">
    <location>
        <begin position="64"/>
        <end position="85"/>
    </location>
</feature>
<comment type="caution">
    <text evidence="11">The sequence shown here is derived from an EMBL/GenBank/DDBJ whole genome shotgun (WGS) entry which is preliminary data.</text>
</comment>
<gene>
    <name evidence="11" type="ORF">BSTOLATCC_MIC63990</name>
</gene>
<dbReference type="SUPFAM" id="SSF103506">
    <property type="entry name" value="Mitochondrial carrier"/>
    <property type="match status" value="1"/>
</dbReference>
<evidence type="ECO:0000256" key="6">
    <source>
        <dbReference type="ARBA" id="ARBA00022989"/>
    </source>
</evidence>
<feature type="repeat" description="Solcar" evidence="8">
    <location>
        <begin position="196"/>
        <end position="280"/>
    </location>
</feature>
<feature type="repeat" description="Solcar" evidence="8">
    <location>
        <begin position="99"/>
        <end position="184"/>
    </location>
</feature>
<evidence type="ECO:0000256" key="1">
    <source>
        <dbReference type="ARBA" id="ARBA00004141"/>
    </source>
</evidence>
<evidence type="ECO:0000256" key="10">
    <source>
        <dbReference type="SAM" id="Phobius"/>
    </source>
</evidence>
<evidence type="ECO:0000313" key="11">
    <source>
        <dbReference type="EMBL" id="CAG9335521.1"/>
    </source>
</evidence>
<proteinExistence type="inferred from homology"/>
<dbReference type="InterPro" id="IPR018108">
    <property type="entry name" value="MCP_transmembrane"/>
</dbReference>
<feature type="transmembrane region" description="Helical" evidence="10">
    <location>
        <begin position="105"/>
        <end position="125"/>
    </location>
</feature>
<evidence type="ECO:0000256" key="7">
    <source>
        <dbReference type="ARBA" id="ARBA00023136"/>
    </source>
</evidence>
<evidence type="ECO:0000256" key="3">
    <source>
        <dbReference type="ARBA" id="ARBA00022448"/>
    </source>
</evidence>
<keyword evidence="3 9" id="KW-0813">Transport</keyword>
<dbReference type="InterPro" id="IPR044712">
    <property type="entry name" value="SLC25A32-like"/>
</dbReference>
<keyword evidence="12" id="KW-1185">Reference proteome</keyword>
<comment type="similarity">
    <text evidence="2 9">Belongs to the mitochondrial carrier (TC 2.A.29) family.</text>
</comment>
<dbReference type="InterPro" id="IPR023395">
    <property type="entry name" value="MCP_dom_sf"/>
</dbReference>
<dbReference type="GO" id="GO:0016020">
    <property type="term" value="C:membrane"/>
    <property type="evidence" value="ECO:0007669"/>
    <property type="project" value="UniProtKB-SubCell"/>
</dbReference>
<dbReference type="Proteomes" id="UP001162131">
    <property type="component" value="Unassembled WGS sequence"/>
</dbReference>
<sequence length="295" mass="33418">MESKTSALVDFASGVCAGVANVIVCAPLDTARTRLQTQNIYEKKYNGIISALSKTYREEGLKSLYQGLNASIIAYPSSWSIYFMLYNRIRSYFGDLFHNDTLGNVAGASIAGLTGSIITNPLWLIRARMQVQSGHSKYTSVADSLRLIIKEEGFFALFNGCKASMLGTIHVVVQFPLYELTKKLIKREYEPPHILEMILCTIFPKFVASLCSYPHEVLRARLFMSQKDTDQMFTGLWSLMKYTWQNEGIKGFYSGFSVNLLRVMPSTFVTLYTYEHVSYFLSTHKIADYIGLKRL</sequence>
<evidence type="ECO:0000256" key="5">
    <source>
        <dbReference type="ARBA" id="ARBA00022737"/>
    </source>
</evidence>
<dbReference type="Pfam" id="PF00153">
    <property type="entry name" value="Mito_carr"/>
    <property type="match status" value="3"/>
</dbReference>
<dbReference type="AlphaFoldDB" id="A0AAU9KN61"/>
<dbReference type="Gene3D" id="1.50.40.10">
    <property type="entry name" value="Mitochondrial carrier domain"/>
    <property type="match status" value="2"/>
</dbReference>
<evidence type="ECO:0000313" key="12">
    <source>
        <dbReference type="Proteomes" id="UP001162131"/>
    </source>
</evidence>
<protein>
    <submittedName>
        <fullName evidence="11">Uncharacterized protein</fullName>
    </submittedName>
</protein>
<dbReference type="PANTHER" id="PTHR45683">
    <property type="entry name" value="MITOCHONDRIAL NICOTINAMIDE ADENINE DINUCLEOTIDE TRANSPORTER 1-RELATED-RELATED"/>
    <property type="match status" value="1"/>
</dbReference>
<name>A0AAU9KN61_9CILI</name>
<organism evidence="11 12">
    <name type="scientific">Blepharisma stoltei</name>
    <dbReference type="NCBI Taxonomy" id="1481888"/>
    <lineage>
        <taxon>Eukaryota</taxon>
        <taxon>Sar</taxon>
        <taxon>Alveolata</taxon>
        <taxon>Ciliophora</taxon>
        <taxon>Postciliodesmatophora</taxon>
        <taxon>Heterotrichea</taxon>
        <taxon>Heterotrichida</taxon>
        <taxon>Blepharismidae</taxon>
        <taxon>Blepharisma</taxon>
    </lineage>
</organism>
<keyword evidence="6 10" id="KW-1133">Transmembrane helix</keyword>
<keyword evidence="7 8" id="KW-0472">Membrane</keyword>
<dbReference type="GO" id="GO:0055085">
    <property type="term" value="P:transmembrane transport"/>
    <property type="evidence" value="ECO:0007669"/>
    <property type="project" value="InterPro"/>
</dbReference>
<dbReference type="EMBL" id="CAJZBQ010000062">
    <property type="protein sequence ID" value="CAG9335521.1"/>
    <property type="molecule type" value="Genomic_DNA"/>
</dbReference>